<feature type="signal peptide" evidence="1">
    <location>
        <begin position="1"/>
        <end position="17"/>
    </location>
</feature>
<evidence type="ECO:0008006" key="4">
    <source>
        <dbReference type="Google" id="ProtNLM"/>
    </source>
</evidence>
<protein>
    <recommendedName>
        <fullName evidence="4">RxLR effector protein</fullName>
    </recommendedName>
</protein>
<sequence length="45" mass="5104">MRHVTAYLMLFLPQGFALYSTSAAYKDEVFTGNSTQNTQEDAQTR</sequence>
<proteinExistence type="predicted"/>
<reference evidence="3" key="1">
    <citation type="submission" date="2011-12" db="EMBL/GenBank/DDBJ databases">
        <authorList>
            <consortium name="The Broad Institute Genome Sequencing Platform"/>
            <person name="Russ C."/>
            <person name="Tyler B."/>
            <person name="Panabieres F."/>
            <person name="Shan W."/>
            <person name="Tripathy S."/>
            <person name="Grunwald N."/>
            <person name="Machado M."/>
            <person name="Young S.K."/>
            <person name="Zeng Q."/>
            <person name="Gargeya S."/>
            <person name="Fitzgerald M."/>
            <person name="Haas B."/>
            <person name="Abouelleil A."/>
            <person name="Alvarado L."/>
            <person name="Arachchi H.M."/>
            <person name="Berlin A."/>
            <person name="Chapman S.B."/>
            <person name="Gearin G."/>
            <person name="Goldberg J."/>
            <person name="Griggs A."/>
            <person name="Gujja S."/>
            <person name="Hansen M."/>
            <person name="Heiman D."/>
            <person name="Howarth C."/>
            <person name="Larimer J."/>
            <person name="Lui A."/>
            <person name="MacDonald P.J.P."/>
            <person name="McCowen C."/>
            <person name="Montmayeur A."/>
            <person name="Murphy C."/>
            <person name="Neiman D."/>
            <person name="Pearson M."/>
            <person name="Priest M."/>
            <person name="Roberts A."/>
            <person name="Saif S."/>
            <person name="Shea T."/>
            <person name="Sisk P."/>
            <person name="Stolte C."/>
            <person name="Sykes S."/>
            <person name="Wortman J."/>
            <person name="Nusbaum C."/>
            <person name="Birren B."/>
        </authorList>
    </citation>
    <scope>NUCLEOTIDE SEQUENCE [LARGE SCALE GENOMIC DNA]</scope>
    <source>
        <strain evidence="3">INRA-310</strain>
    </source>
</reference>
<dbReference type="VEuPathDB" id="FungiDB:PPTG_24760"/>
<dbReference type="RefSeq" id="XP_008916693.1">
    <property type="nucleotide sequence ID" value="XM_008918445.1"/>
</dbReference>
<accession>W2PBG6</accession>
<feature type="chain" id="PRO_5004821429" description="RxLR effector protein" evidence="1">
    <location>
        <begin position="18"/>
        <end position="45"/>
    </location>
</feature>
<reference evidence="2 3" key="2">
    <citation type="submission" date="2013-11" db="EMBL/GenBank/DDBJ databases">
        <title>The Genome Sequence of Phytophthora parasitica INRA-310.</title>
        <authorList>
            <consortium name="The Broad Institute Genomics Platform"/>
            <person name="Russ C."/>
            <person name="Tyler B."/>
            <person name="Panabieres F."/>
            <person name="Shan W."/>
            <person name="Tripathy S."/>
            <person name="Grunwald N."/>
            <person name="Machado M."/>
            <person name="Johnson C.S."/>
            <person name="Arredondo F."/>
            <person name="Hong C."/>
            <person name="Coffey M."/>
            <person name="Young S.K."/>
            <person name="Zeng Q."/>
            <person name="Gargeya S."/>
            <person name="Fitzgerald M."/>
            <person name="Abouelleil A."/>
            <person name="Alvarado L."/>
            <person name="Chapman S.B."/>
            <person name="Gainer-Dewar J."/>
            <person name="Goldberg J."/>
            <person name="Griggs A."/>
            <person name="Gujja S."/>
            <person name="Hansen M."/>
            <person name="Howarth C."/>
            <person name="Imamovic A."/>
            <person name="Ireland A."/>
            <person name="Larimer J."/>
            <person name="McCowan C."/>
            <person name="Murphy C."/>
            <person name="Pearson M."/>
            <person name="Poon T.W."/>
            <person name="Priest M."/>
            <person name="Roberts A."/>
            <person name="Saif S."/>
            <person name="Shea T."/>
            <person name="Sykes S."/>
            <person name="Wortman J."/>
            <person name="Nusbaum C."/>
            <person name="Birren B."/>
        </authorList>
    </citation>
    <scope>NUCLEOTIDE SEQUENCE [LARGE SCALE GENOMIC DNA]</scope>
    <source>
        <strain evidence="2 3">INRA-310</strain>
    </source>
</reference>
<dbReference type="AlphaFoldDB" id="W2PBG6"/>
<organism evidence="2 3">
    <name type="scientific">Phytophthora nicotianae (strain INRA-310)</name>
    <name type="common">Phytophthora parasitica</name>
    <dbReference type="NCBI Taxonomy" id="761204"/>
    <lineage>
        <taxon>Eukaryota</taxon>
        <taxon>Sar</taxon>
        <taxon>Stramenopiles</taxon>
        <taxon>Oomycota</taxon>
        <taxon>Peronosporomycetes</taxon>
        <taxon>Peronosporales</taxon>
        <taxon>Peronosporaceae</taxon>
        <taxon>Phytophthora</taxon>
    </lineage>
</organism>
<evidence type="ECO:0000313" key="2">
    <source>
        <dbReference type="EMBL" id="ETM98010.1"/>
    </source>
</evidence>
<name>W2PBG6_PHYN3</name>
<dbReference type="GeneID" id="20193359"/>
<keyword evidence="1" id="KW-0732">Signal</keyword>
<evidence type="ECO:0000313" key="3">
    <source>
        <dbReference type="Proteomes" id="UP000018817"/>
    </source>
</evidence>
<evidence type="ECO:0000256" key="1">
    <source>
        <dbReference type="SAM" id="SignalP"/>
    </source>
</evidence>
<dbReference type="Proteomes" id="UP000018817">
    <property type="component" value="Unassembled WGS sequence"/>
</dbReference>
<dbReference type="EMBL" id="KI669766">
    <property type="protein sequence ID" value="ETM98010.1"/>
    <property type="molecule type" value="Genomic_DNA"/>
</dbReference>
<gene>
    <name evidence="2" type="ORF">PPTG_24760</name>
</gene>